<evidence type="ECO:0000313" key="2">
    <source>
        <dbReference type="EMBL" id="CAG6396837.1"/>
    </source>
</evidence>
<comment type="caution">
    <text evidence="2">The sequence shown here is derived from an EMBL/GenBank/DDBJ whole genome shotgun (WGS) entry which is preliminary data.</text>
</comment>
<feature type="compositionally biased region" description="Low complexity" evidence="1">
    <location>
        <begin position="83"/>
        <end position="97"/>
    </location>
</feature>
<organism evidence="2 3">
    <name type="scientific">Actinacidiphila cocklensis</name>
    <dbReference type="NCBI Taxonomy" id="887465"/>
    <lineage>
        <taxon>Bacteria</taxon>
        <taxon>Bacillati</taxon>
        <taxon>Actinomycetota</taxon>
        <taxon>Actinomycetes</taxon>
        <taxon>Kitasatosporales</taxon>
        <taxon>Streptomycetaceae</taxon>
        <taxon>Actinacidiphila</taxon>
    </lineage>
</organism>
<accession>A0A9W4DSD2</accession>
<gene>
    <name evidence="2" type="ORF">SCOCK_480007</name>
</gene>
<name>A0A9W4DSD2_9ACTN</name>
<evidence type="ECO:0000313" key="3">
    <source>
        <dbReference type="Proteomes" id="UP001152519"/>
    </source>
</evidence>
<dbReference type="AlphaFoldDB" id="A0A9W4DSD2"/>
<sequence>MTRWRGAGWWRGGRMTGDRPPRRPRRRAQGRGVRSGGTGAIMGERSPKGGGKAAIWHYVPCRRDSRGVPCSRTARRFRPAGSRARTGGPRGPQGPRS</sequence>
<dbReference type="Proteomes" id="UP001152519">
    <property type="component" value="Unassembled WGS sequence"/>
</dbReference>
<evidence type="ECO:0000256" key="1">
    <source>
        <dbReference type="SAM" id="MobiDB-lite"/>
    </source>
</evidence>
<protein>
    <submittedName>
        <fullName evidence="2">Uncharacterized protein</fullName>
    </submittedName>
</protein>
<feature type="region of interest" description="Disordered" evidence="1">
    <location>
        <begin position="1"/>
        <end position="97"/>
    </location>
</feature>
<keyword evidence="3" id="KW-1185">Reference proteome</keyword>
<reference evidence="2" key="1">
    <citation type="submission" date="2021-05" db="EMBL/GenBank/DDBJ databases">
        <authorList>
            <person name="Arsene-Ploetze F."/>
        </authorList>
    </citation>
    <scope>NUCLEOTIDE SEQUENCE</scope>
    <source>
        <strain evidence="2">DSM 42138</strain>
    </source>
</reference>
<proteinExistence type="predicted"/>
<dbReference type="EMBL" id="CAJSLV010000079">
    <property type="protein sequence ID" value="CAG6396837.1"/>
    <property type="molecule type" value="Genomic_DNA"/>
</dbReference>